<feature type="chain" id="PRO_5021838841" evidence="1">
    <location>
        <begin position="23"/>
        <end position="440"/>
    </location>
</feature>
<proteinExistence type="predicted"/>
<dbReference type="RefSeq" id="WP_145283105.1">
    <property type="nucleotide sequence ID" value="NZ_CP036318.1"/>
</dbReference>
<dbReference type="AlphaFoldDB" id="A0A518IQB9"/>
<keyword evidence="4" id="KW-1185">Reference proteome</keyword>
<evidence type="ECO:0000313" key="4">
    <source>
        <dbReference type="Proteomes" id="UP000316770"/>
    </source>
</evidence>
<dbReference type="InterPro" id="IPR007055">
    <property type="entry name" value="BON_dom"/>
</dbReference>
<dbReference type="PANTHER" id="PTHR34606">
    <property type="entry name" value="BON DOMAIN-CONTAINING PROTEIN"/>
    <property type="match status" value="1"/>
</dbReference>
<feature type="signal peptide" evidence="1">
    <location>
        <begin position="1"/>
        <end position="22"/>
    </location>
</feature>
<keyword evidence="1" id="KW-0732">Signal</keyword>
<name>A0A518IQB9_9BACT</name>
<organism evidence="3 4">
    <name type="scientific">Rosistilla oblonga</name>
    <dbReference type="NCBI Taxonomy" id="2527990"/>
    <lineage>
        <taxon>Bacteria</taxon>
        <taxon>Pseudomonadati</taxon>
        <taxon>Planctomycetota</taxon>
        <taxon>Planctomycetia</taxon>
        <taxon>Pirellulales</taxon>
        <taxon>Pirellulaceae</taxon>
        <taxon>Rosistilla</taxon>
    </lineage>
</organism>
<dbReference type="InterPro" id="IPR051686">
    <property type="entry name" value="Lipoprotein_DolP"/>
</dbReference>
<evidence type="ECO:0000256" key="1">
    <source>
        <dbReference type="SAM" id="SignalP"/>
    </source>
</evidence>
<dbReference type="Proteomes" id="UP000316770">
    <property type="component" value="Chromosome"/>
</dbReference>
<dbReference type="Gene3D" id="3.30.1340.30">
    <property type="match status" value="2"/>
</dbReference>
<reference evidence="3 4" key="1">
    <citation type="submission" date="2019-02" db="EMBL/GenBank/DDBJ databases">
        <title>Deep-cultivation of Planctomycetes and their phenomic and genomic characterization uncovers novel biology.</title>
        <authorList>
            <person name="Wiegand S."/>
            <person name="Jogler M."/>
            <person name="Boedeker C."/>
            <person name="Pinto D."/>
            <person name="Vollmers J."/>
            <person name="Rivas-Marin E."/>
            <person name="Kohn T."/>
            <person name="Peeters S.H."/>
            <person name="Heuer A."/>
            <person name="Rast P."/>
            <person name="Oberbeckmann S."/>
            <person name="Bunk B."/>
            <person name="Jeske O."/>
            <person name="Meyerdierks A."/>
            <person name="Storesund J.E."/>
            <person name="Kallscheuer N."/>
            <person name="Luecker S."/>
            <person name="Lage O.M."/>
            <person name="Pohl T."/>
            <person name="Merkel B.J."/>
            <person name="Hornburger P."/>
            <person name="Mueller R.-W."/>
            <person name="Bruemmer F."/>
            <person name="Labrenz M."/>
            <person name="Spormann A.M."/>
            <person name="Op den Camp H."/>
            <person name="Overmann J."/>
            <person name="Amann R."/>
            <person name="Jetten M.S.M."/>
            <person name="Mascher T."/>
            <person name="Medema M.H."/>
            <person name="Devos D.P."/>
            <person name="Kaster A.-K."/>
            <person name="Ovreas L."/>
            <person name="Rohde M."/>
            <person name="Galperin M.Y."/>
            <person name="Jogler C."/>
        </authorList>
    </citation>
    <scope>NUCLEOTIDE SEQUENCE [LARGE SCALE GENOMIC DNA]</scope>
    <source>
        <strain evidence="3 4">Mal33</strain>
    </source>
</reference>
<feature type="domain" description="BON" evidence="2">
    <location>
        <begin position="191"/>
        <end position="262"/>
    </location>
</feature>
<gene>
    <name evidence="3" type="ORF">Mal33_12690</name>
</gene>
<dbReference type="Pfam" id="PF04972">
    <property type="entry name" value="BON"/>
    <property type="match status" value="2"/>
</dbReference>
<feature type="domain" description="BON" evidence="2">
    <location>
        <begin position="23"/>
        <end position="94"/>
    </location>
</feature>
<dbReference type="PROSITE" id="PS50914">
    <property type="entry name" value="BON"/>
    <property type="match status" value="2"/>
</dbReference>
<dbReference type="EMBL" id="CP036318">
    <property type="protein sequence ID" value="QDV55299.1"/>
    <property type="molecule type" value="Genomic_DNA"/>
</dbReference>
<accession>A0A518IQB9</accession>
<evidence type="ECO:0000259" key="2">
    <source>
        <dbReference type="PROSITE" id="PS50914"/>
    </source>
</evidence>
<sequence length="440" mass="47070" precursor="true">MRRLFVGMAMMATMSMPLSAWSGDREIAEQIIAKLKTHRDSGALKDFKVDLKVNDGVVAFNGSVASATQRKLVLDATKSVDGIKDIVDGMQLPAANASKAAPSSAPTLVKTKPAVKAVPSSKGVSSIKMPQPVMIVDANATGVVKPAADIKALGLVKPTGQVIAPEAMVQPVAGPVTQLASSVEPIEAGDRDRELNARITKALTQAKQDGRLRGFAMDITTNGGEVWLQGRTVTAEQRQTMLEIVRNVPGVNIVLDDIKVMMQSNGAKVRQASDSVPVFAAAPVPMPSPGLAPASVRPVPRPAVAQAAPHAGMARSPARMMPVPYRPSTMPQPYANASHGMAVNRASMMGGQPMPMQPASAGMAYGSPRTDQPNLPNYAWPGYSAYPNYAALSYPKQYSPSAWPYIGPFYPYPQVPLNWRKVTLEWDDGWWQLDYSSKSR</sequence>
<protein>
    <submittedName>
        <fullName evidence="3">Periplasmic protein</fullName>
    </submittedName>
</protein>
<dbReference type="PANTHER" id="PTHR34606:SF15">
    <property type="entry name" value="BON DOMAIN-CONTAINING PROTEIN"/>
    <property type="match status" value="1"/>
</dbReference>
<evidence type="ECO:0000313" key="3">
    <source>
        <dbReference type="EMBL" id="QDV55299.1"/>
    </source>
</evidence>